<keyword evidence="3" id="KW-1185">Reference proteome</keyword>
<dbReference type="OrthoDB" id="6278526at2759"/>
<sequence>MTITKSYGPYGTLLEARQKAKRKESRLTDASSESDAPRKRKLPEKLMESTQAAKNHSHKKPRFGEKGHTGLKYPAQMIISPLHSQPISMPEIQCWQPALTIHAPTPTTSRTSTVMQQKETDAANGIKVLSSLAAIKIRLRTVESNQELILAQLKDVRGNSRKARLLNLPVKDLNELENLEEAYDEVEDRLDGVGGDSVRECTFKTMKKLMNDDVARELNWKGRNSKGAFQNFQLCSIGTKRMRIR</sequence>
<dbReference type="EMBL" id="CAJVCH010559940">
    <property type="protein sequence ID" value="CAG7831309.1"/>
    <property type="molecule type" value="Genomic_DNA"/>
</dbReference>
<name>A0A8J2LEA5_9HEXA</name>
<evidence type="ECO:0000313" key="2">
    <source>
        <dbReference type="EMBL" id="CAG7831309.1"/>
    </source>
</evidence>
<gene>
    <name evidence="2" type="ORF">AFUS01_LOCUS41058</name>
</gene>
<accession>A0A8J2LEA5</accession>
<dbReference type="Proteomes" id="UP000708208">
    <property type="component" value="Unassembled WGS sequence"/>
</dbReference>
<comment type="caution">
    <text evidence="2">The sequence shown here is derived from an EMBL/GenBank/DDBJ whole genome shotgun (WGS) entry which is preliminary data.</text>
</comment>
<evidence type="ECO:0000256" key="1">
    <source>
        <dbReference type="SAM" id="MobiDB-lite"/>
    </source>
</evidence>
<protein>
    <recommendedName>
        <fullName evidence="4">DUF4806 domain-containing protein</fullName>
    </recommendedName>
</protein>
<proteinExistence type="predicted"/>
<evidence type="ECO:0008006" key="4">
    <source>
        <dbReference type="Google" id="ProtNLM"/>
    </source>
</evidence>
<organism evidence="2 3">
    <name type="scientific">Allacma fusca</name>
    <dbReference type="NCBI Taxonomy" id="39272"/>
    <lineage>
        <taxon>Eukaryota</taxon>
        <taxon>Metazoa</taxon>
        <taxon>Ecdysozoa</taxon>
        <taxon>Arthropoda</taxon>
        <taxon>Hexapoda</taxon>
        <taxon>Collembola</taxon>
        <taxon>Symphypleona</taxon>
        <taxon>Sminthuridae</taxon>
        <taxon>Allacma</taxon>
    </lineage>
</organism>
<feature type="region of interest" description="Disordered" evidence="1">
    <location>
        <begin position="1"/>
        <end position="69"/>
    </location>
</feature>
<evidence type="ECO:0000313" key="3">
    <source>
        <dbReference type="Proteomes" id="UP000708208"/>
    </source>
</evidence>
<reference evidence="2" key="1">
    <citation type="submission" date="2021-06" db="EMBL/GenBank/DDBJ databases">
        <authorList>
            <person name="Hodson N. C."/>
            <person name="Mongue J. A."/>
            <person name="Jaron S. K."/>
        </authorList>
    </citation>
    <scope>NUCLEOTIDE SEQUENCE</scope>
</reference>
<dbReference type="AlphaFoldDB" id="A0A8J2LEA5"/>